<dbReference type="AlphaFoldDB" id="A0A518DPB8"/>
<organism evidence="2 3">
    <name type="scientific">Lignipirellula cremea</name>
    <dbReference type="NCBI Taxonomy" id="2528010"/>
    <lineage>
        <taxon>Bacteria</taxon>
        <taxon>Pseudomonadati</taxon>
        <taxon>Planctomycetota</taxon>
        <taxon>Planctomycetia</taxon>
        <taxon>Pirellulales</taxon>
        <taxon>Pirellulaceae</taxon>
        <taxon>Lignipirellula</taxon>
    </lineage>
</organism>
<proteinExistence type="predicted"/>
<dbReference type="RefSeq" id="WP_145050708.1">
    <property type="nucleotide sequence ID" value="NZ_CP036433.1"/>
</dbReference>
<feature type="transmembrane region" description="Helical" evidence="1">
    <location>
        <begin position="243"/>
        <end position="268"/>
    </location>
</feature>
<dbReference type="OrthoDB" id="445083at2"/>
<evidence type="ECO:0000313" key="3">
    <source>
        <dbReference type="Proteomes" id="UP000317648"/>
    </source>
</evidence>
<dbReference type="EMBL" id="CP036433">
    <property type="protein sequence ID" value="QDU93653.1"/>
    <property type="molecule type" value="Genomic_DNA"/>
</dbReference>
<keyword evidence="1" id="KW-0472">Membrane</keyword>
<protein>
    <recommendedName>
        <fullName evidence="4">DUF3754 domain-containing protein</fullName>
    </recommendedName>
</protein>
<evidence type="ECO:0000256" key="1">
    <source>
        <dbReference type="SAM" id="Phobius"/>
    </source>
</evidence>
<evidence type="ECO:0000313" key="2">
    <source>
        <dbReference type="EMBL" id="QDU93653.1"/>
    </source>
</evidence>
<dbReference type="InterPro" id="IPR022227">
    <property type="entry name" value="DUF3754"/>
</dbReference>
<name>A0A518DPB8_9BACT</name>
<keyword evidence="3" id="KW-1185">Reference proteome</keyword>
<reference evidence="2 3" key="1">
    <citation type="submission" date="2019-02" db="EMBL/GenBank/DDBJ databases">
        <title>Deep-cultivation of Planctomycetes and their phenomic and genomic characterization uncovers novel biology.</title>
        <authorList>
            <person name="Wiegand S."/>
            <person name="Jogler M."/>
            <person name="Boedeker C."/>
            <person name="Pinto D."/>
            <person name="Vollmers J."/>
            <person name="Rivas-Marin E."/>
            <person name="Kohn T."/>
            <person name="Peeters S.H."/>
            <person name="Heuer A."/>
            <person name="Rast P."/>
            <person name="Oberbeckmann S."/>
            <person name="Bunk B."/>
            <person name="Jeske O."/>
            <person name="Meyerdierks A."/>
            <person name="Storesund J.E."/>
            <person name="Kallscheuer N."/>
            <person name="Luecker S."/>
            <person name="Lage O.M."/>
            <person name="Pohl T."/>
            <person name="Merkel B.J."/>
            <person name="Hornburger P."/>
            <person name="Mueller R.-W."/>
            <person name="Bruemmer F."/>
            <person name="Labrenz M."/>
            <person name="Spormann A.M."/>
            <person name="Op den Camp H."/>
            <person name="Overmann J."/>
            <person name="Amann R."/>
            <person name="Jetten M.S.M."/>
            <person name="Mascher T."/>
            <person name="Medema M.H."/>
            <person name="Devos D.P."/>
            <person name="Kaster A.-K."/>
            <person name="Ovreas L."/>
            <person name="Rohde M."/>
            <person name="Galperin M.Y."/>
            <person name="Jogler C."/>
        </authorList>
    </citation>
    <scope>NUCLEOTIDE SEQUENCE [LARGE SCALE GENOMIC DNA]</scope>
    <source>
        <strain evidence="2 3">Pla85_3_4</strain>
    </source>
</reference>
<dbReference type="PANTHER" id="PTHR33645">
    <property type="entry name" value="AMINOPEPTIDASE (DUF3754)"/>
    <property type="match status" value="1"/>
</dbReference>
<dbReference type="PANTHER" id="PTHR33645:SF11">
    <property type="entry name" value="AMINOPEPTIDASE (DUF3754)"/>
    <property type="match status" value="1"/>
</dbReference>
<accession>A0A518DPB8</accession>
<dbReference type="Proteomes" id="UP000317648">
    <property type="component" value="Chromosome"/>
</dbReference>
<keyword evidence="1" id="KW-1133">Transmembrane helix</keyword>
<dbReference type="KEGG" id="lcre:Pla8534_14340"/>
<evidence type="ECO:0008006" key="4">
    <source>
        <dbReference type="Google" id="ProtNLM"/>
    </source>
</evidence>
<dbReference type="Pfam" id="PF12576">
    <property type="entry name" value="DUF3754"/>
    <property type="match status" value="1"/>
</dbReference>
<sequence length="394" mass="44347">METQFIAPIPEHFIPIRQRDLGRMLCAELEGELQGQLAELFQTIEHALAQEHLHVQRELKEAYAPFDPDTDVTFEPDHSAAAKTESARLLLEHLDQVLEQANFVPLTRDAIEESLAATGMQKSNVHVDFSVFDILQVYARGDRRETTTVRRWQTCFREEVVVQSIYARLAVVFRLQPEARLDRHDPASDAIFLKLFQSIPQTDMRMLLPGARYRMTLLDQGKIWLPTLSGAAITGLKIARGAFVIAFVGLSGLLGLAGLVGGVIGYGVRSVFSYHQTKKKYQLTLVQSLLYKTLDTNSGVLHRLLDESVEQECRETMLSYFLLWRSEQPLTEAELDAQAEAYLLEKLGDQIDFEADDALVKLVRLNLVQALPGGRYQAQPLADCRPLANSRGGR</sequence>
<keyword evidence="1" id="KW-0812">Transmembrane</keyword>
<gene>
    <name evidence="2" type="ORF">Pla8534_14340</name>
</gene>